<evidence type="ECO:0000256" key="2">
    <source>
        <dbReference type="ARBA" id="ARBA00022771"/>
    </source>
</evidence>
<dbReference type="Ensembl" id="ENSCMIT00000018305.1">
    <property type="protein sequence ID" value="ENSCMIP00000017965.1"/>
    <property type="gene ID" value="ENSCMIG00000008501.1"/>
</dbReference>
<reference evidence="6" key="4">
    <citation type="submission" date="2025-08" db="UniProtKB">
        <authorList>
            <consortium name="Ensembl"/>
        </authorList>
    </citation>
    <scope>IDENTIFICATION</scope>
</reference>
<sequence>MMIYMSKQKELLDSDTTVNSVPMTLPPAYPPGLGTLGTNQLVIAQRSMSPGLFSQTPLQHQAPIGQANPGPVGSTNANHLERLMERLFELFPHHNRETMIGFLKEVRTRNNNSLSGLSFDQIIGHVTVLIKNQEPISSGNSNVDYPIFPVDVPPSGLWRPGNPDPFKMSWQGNPILPLQQSGGSGDMNVLQVKNNAVCEMCHEELTANHLFVLKCGHRYHPECISVWLKEHKTCPSCALGYPASFL</sequence>
<feature type="domain" description="RING-type" evidence="5">
    <location>
        <begin position="198"/>
        <end position="237"/>
    </location>
</feature>
<name>A0A4W3HRN1_CALMI</name>
<keyword evidence="7" id="KW-1185">Reference proteome</keyword>
<dbReference type="InterPro" id="IPR013083">
    <property type="entry name" value="Znf_RING/FYVE/PHD"/>
</dbReference>
<dbReference type="SUPFAM" id="SSF57850">
    <property type="entry name" value="RING/U-box"/>
    <property type="match status" value="1"/>
</dbReference>
<dbReference type="PANTHER" id="PTHR17550">
    <property type="entry name" value="E3 UBIQUITIN-PROTEIN LIGASE TTC3"/>
    <property type="match status" value="1"/>
</dbReference>
<dbReference type="InterPro" id="IPR056870">
    <property type="entry name" value="TTC3/DZIP3/RBM44-like_helical"/>
</dbReference>
<organism evidence="6 7">
    <name type="scientific">Callorhinchus milii</name>
    <name type="common">Ghost shark</name>
    <dbReference type="NCBI Taxonomy" id="7868"/>
    <lineage>
        <taxon>Eukaryota</taxon>
        <taxon>Metazoa</taxon>
        <taxon>Chordata</taxon>
        <taxon>Craniata</taxon>
        <taxon>Vertebrata</taxon>
        <taxon>Chondrichthyes</taxon>
        <taxon>Holocephali</taxon>
        <taxon>Chimaeriformes</taxon>
        <taxon>Callorhinchidae</taxon>
        <taxon>Callorhinchus</taxon>
    </lineage>
</organism>
<reference evidence="7" key="3">
    <citation type="journal article" date="2014" name="Nature">
        <title>Elephant shark genome provides unique insights into gnathostome evolution.</title>
        <authorList>
            <consortium name="International Elephant Shark Genome Sequencing Consortium"/>
            <person name="Venkatesh B."/>
            <person name="Lee A.P."/>
            <person name="Ravi V."/>
            <person name="Maurya A.K."/>
            <person name="Lian M.M."/>
            <person name="Swann J.B."/>
            <person name="Ohta Y."/>
            <person name="Flajnik M.F."/>
            <person name="Sutoh Y."/>
            <person name="Kasahara M."/>
            <person name="Hoon S."/>
            <person name="Gangu V."/>
            <person name="Roy S.W."/>
            <person name="Irimia M."/>
            <person name="Korzh V."/>
            <person name="Kondrychyn I."/>
            <person name="Lim Z.W."/>
            <person name="Tay B.H."/>
            <person name="Tohari S."/>
            <person name="Kong K.W."/>
            <person name="Ho S."/>
            <person name="Lorente-Galdos B."/>
            <person name="Quilez J."/>
            <person name="Marques-Bonet T."/>
            <person name="Raney B.J."/>
            <person name="Ingham P.W."/>
            <person name="Tay A."/>
            <person name="Hillier L.W."/>
            <person name="Minx P."/>
            <person name="Boehm T."/>
            <person name="Wilson R.K."/>
            <person name="Brenner S."/>
            <person name="Warren W.C."/>
        </authorList>
    </citation>
    <scope>NUCLEOTIDE SEQUENCE [LARGE SCALE GENOMIC DNA]</scope>
</reference>
<evidence type="ECO:0000313" key="6">
    <source>
        <dbReference type="Ensembl" id="ENSCMIP00000017965.1"/>
    </source>
</evidence>
<dbReference type="AlphaFoldDB" id="A0A4W3HRN1"/>
<dbReference type="Proteomes" id="UP000314986">
    <property type="component" value="Unassembled WGS sequence"/>
</dbReference>
<dbReference type="Pfam" id="PF24905">
    <property type="entry name" value="TTC3_9th"/>
    <property type="match status" value="1"/>
</dbReference>
<keyword evidence="2 4" id="KW-0863">Zinc-finger</keyword>
<evidence type="ECO:0000256" key="3">
    <source>
        <dbReference type="ARBA" id="ARBA00022833"/>
    </source>
</evidence>
<dbReference type="InParanoid" id="A0A4W3HRN1"/>
<dbReference type="STRING" id="7868.ENSCMIP00000017965"/>
<dbReference type="PANTHER" id="PTHR17550:SF7">
    <property type="entry name" value="RNA-BINDING PROTEIN 44"/>
    <property type="match status" value="1"/>
</dbReference>
<dbReference type="GO" id="GO:0008270">
    <property type="term" value="F:zinc ion binding"/>
    <property type="evidence" value="ECO:0007669"/>
    <property type="project" value="UniProtKB-KW"/>
</dbReference>
<dbReference type="InterPro" id="IPR001841">
    <property type="entry name" value="Znf_RING"/>
</dbReference>
<proteinExistence type="predicted"/>
<reference evidence="7" key="2">
    <citation type="journal article" date="2007" name="PLoS Biol.">
        <title>Survey sequencing and comparative analysis of the elephant shark (Callorhinchus milii) genome.</title>
        <authorList>
            <person name="Venkatesh B."/>
            <person name="Kirkness E.F."/>
            <person name="Loh Y.H."/>
            <person name="Halpern A.L."/>
            <person name="Lee A.P."/>
            <person name="Johnson J."/>
            <person name="Dandona N."/>
            <person name="Viswanathan L.D."/>
            <person name="Tay A."/>
            <person name="Venter J.C."/>
            <person name="Strausberg R.L."/>
            <person name="Brenner S."/>
        </authorList>
    </citation>
    <scope>NUCLEOTIDE SEQUENCE [LARGE SCALE GENOMIC DNA]</scope>
</reference>
<dbReference type="GeneTree" id="ENSGT00940000154465"/>
<dbReference type="SMART" id="SM00184">
    <property type="entry name" value="RING"/>
    <property type="match status" value="1"/>
</dbReference>
<evidence type="ECO:0000313" key="7">
    <source>
        <dbReference type="Proteomes" id="UP000314986"/>
    </source>
</evidence>
<accession>A0A4W3HRN1</accession>
<dbReference type="CDD" id="cd16481">
    <property type="entry name" value="RING-H2_TTC3"/>
    <property type="match status" value="1"/>
</dbReference>
<evidence type="ECO:0000256" key="1">
    <source>
        <dbReference type="ARBA" id="ARBA00022723"/>
    </source>
</evidence>
<dbReference type="PROSITE" id="PS50089">
    <property type="entry name" value="ZF_RING_2"/>
    <property type="match status" value="1"/>
</dbReference>
<keyword evidence="3" id="KW-0862">Zinc</keyword>
<dbReference type="Gene3D" id="3.30.40.10">
    <property type="entry name" value="Zinc/RING finger domain, C3HC4 (zinc finger)"/>
    <property type="match status" value="1"/>
</dbReference>
<dbReference type="Pfam" id="PF13639">
    <property type="entry name" value="zf-RING_2"/>
    <property type="match status" value="1"/>
</dbReference>
<evidence type="ECO:0000256" key="4">
    <source>
        <dbReference type="PROSITE-ProRule" id="PRU00175"/>
    </source>
</evidence>
<evidence type="ECO:0000259" key="5">
    <source>
        <dbReference type="PROSITE" id="PS50089"/>
    </source>
</evidence>
<keyword evidence="1" id="KW-0479">Metal-binding</keyword>
<protein>
    <recommendedName>
        <fullName evidence="5">RING-type domain-containing protein</fullName>
    </recommendedName>
</protein>
<reference evidence="7" key="1">
    <citation type="journal article" date="2006" name="Science">
        <title>Ancient noncoding elements conserved in the human genome.</title>
        <authorList>
            <person name="Venkatesh B."/>
            <person name="Kirkness E.F."/>
            <person name="Loh Y.H."/>
            <person name="Halpern A.L."/>
            <person name="Lee A.P."/>
            <person name="Johnson J."/>
            <person name="Dandona N."/>
            <person name="Viswanathan L.D."/>
            <person name="Tay A."/>
            <person name="Venter J.C."/>
            <person name="Strausberg R.L."/>
            <person name="Brenner S."/>
        </authorList>
    </citation>
    <scope>NUCLEOTIDE SEQUENCE [LARGE SCALE GENOMIC DNA]</scope>
</reference>
<reference evidence="6" key="5">
    <citation type="submission" date="2025-09" db="UniProtKB">
        <authorList>
            <consortium name="Ensembl"/>
        </authorList>
    </citation>
    <scope>IDENTIFICATION</scope>
</reference>